<keyword evidence="3" id="KW-1185">Reference proteome</keyword>
<keyword evidence="2" id="KW-0418">Kinase</keyword>
<comment type="caution">
    <text evidence="2">The sequence shown here is derived from an EMBL/GenBank/DDBJ whole genome shotgun (WGS) entry which is preliminary data.</text>
</comment>
<sequence length="293" mass="32110">MANGESFSSSVEMDVLESTVTDLHDDSINGSVASSLLHSTVSSSNRSSQKRFKKQWERPCNLQEKARQERLNMSRNRKGEDSLNVSNQAANGIYESSDDIVPPEPLLEDSSVNDVDVDNKEPSADSDVSEQDDADSSECVALESAEGKDVEDNCKENSAASDSIPKASRAHDTTSDHFGGSDKSSMVDRARKSVSGSNYKKPFVCTYPTGNNKYIMKSATQSISSAEDTVLLNMCEKSLQLVKARRNSIIVPIGTLQFGVCRHRALTWVGLQGCATGENRWVFCSRIQIFVFD</sequence>
<accession>A0A2U1PA36</accession>
<feature type="compositionally biased region" description="Low complexity" evidence="1">
    <location>
        <begin position="37"/>
        <end position="47"/>
    </location>
</feature>
<dbReference type="EMBL" id="PKPP01001452">
    <property type="protein sequence ID" value="PWA82621.1"/>
    <property type="molecule type" value="Genomic_DNA"/>
</dbReference>
<reference evidence="2 3" key="1">
    <citation type="journal article" date="2018" name="Mol. Plant">
        <title>The genome of Artemisia annua provides insight into the evolution of Asteraceae family and artemisinin biosynthesis.</title>
        <authorList>
            <person name="Shen Q."/>
            <person name="Zhang L."/>
            <person name="Liao Z."/>
            <person name="Wang S."/>
            <person name="Yan T."/>
            <person name="Shi P."/>
            <person name="Liu M."/>
            <person name="Fu X."/>
            <person name="Pan Q."/>
            <person name="Wang Y."/>
            <person name="Lv Z."/>
            <person name="Lu X."/>
            <person name="Zhang F."/>
            <person name="Jiang W."/>
            <person name="Ma Y."/>
            <person name="Chen M."/>
            <person name="Hao X."/>
            <person name="Li L."/>
            <person name="Tang Y."/>
            <person name="Lv G."/>
            <person name="Zhou Y."/>
            <person name="Sun X."/>
            <person name="Brodelius P.E."/>
            <person name="Rose J.K.C."/>
            <person name="Tang K."/>
        </authorList>
    </citation>
    <scope>NUCLEOTIDE SEQUENCE [LARGE SCALE GENOMIC DNA]</scope>
    <source>
        <strain evidence="3">cv. Huhao1</strain>
        <tissue evidence="2">Leaf</tissue>
    </source>
</reference>
<gene>
    <name evidence="2" type="ORF">CTI12_AA176490</name>
</gene>
<evidence type="ECO:0000313" key="2">
    <source>
        <dbReference type="EMBL" id="PWA82621.1"/>
    </source>
</evidence>
<dbReference type="Proteomes" id="UP000245207">
    <property type="component" value="Unassembled WGS sequence"/>
</dbReference>
<evidence type="ECO:0000313" key="3">
    <source>
        <dbReference type="Proteomes" id="UP000245207"/>
    </source>
</evidence>
<proteinExistence type="predicted"/>
<dbReference type="GO" id="GO:0016301">
    <property type="term" value="F:kinase activity"/>
    <property type="evidence" value="ECO:0007669"/>
    <property type="project" value="UniProtKB-KW"/>
</dbReference>
<feature type="compositionally biased region" description="Basic and acidic residues" evidence="1">
    <location>
        <begin position="145"/>
        <end position="155"/>
    </location>
</feature>
<evidence type="ECO:0000256" key="1">
    <source>
        <dbReference type="SAM" id="MobiDB-lite"/>
    </source>
</evidence>
<name>A0A2U1PA36_ARTAN</name>
<feature type="compositionally biased region" description="Basic and acidic residues" evidence="1">
    <location>
        <begin position="64"/>
        <end position="81"/>
    </location>
</feature>
<dbReference type="OrthoDB" id="1394818at2759"/>
<dbReference type="AlphaFoldDB" id="A0A2U1PA36"/>
<organism evidence="2 3">
    <name type="scientific">Artemisia annua</name>
    <name type="common">Sweet wormwood</name>
    <dbReference type="NCBI Taxonomy" id="35608"/>
    <lineage>
        <taxon>Eukaryota</taxon>
        <taxon>Viridiplantae</taxon>
        <taxon>Streptophyta</taxon>
        <taxon>Embryophyta</taxon>
        <taxon>Tracheophyta</taxon>
        <taxon>Spermatophyta</taxon>
        <taxon>Magnoliopsida</taxon>
        <taxon>eudicotyledons</taxon>
        <taxon>Gunneridae</taxon>
        <taxon>Pentapetalae</taxon>
        <taxon>asterids</taxon>
        <taxon>campanulids</taxon>
        <taxon>Asterales</taxon>
        <taxon>Asteraceae</taxon>
        <taxon>Asteroideae</taxon>
        <taxon>Anthemideae</taxon>
        <taxon>Artemisiinae</taxon>
        <taxon>Artemisia</taxon>
    </lineage>
</organism>
<feature type="compositionally biased region" description="Acidic residues" evidence="1">
    <location>
        <begin position="127"/>
        <end position="136"/>
    </location>
</feature>
<protein>
    <submittedName>
        <fullName evidence="2">Armadillo repeat-containing protein 3 and Serine/threonine-protein kinase CTR1</fullName>
    </submittedName>
</protein>
<dbReference type="STRING" id="35608.A0A2U1PA36"/>
<feature type="region of interest" description="Disordered" evidence="1">
    <location>
        <begin position="37"/>
        <end position="193"/>
    </location>
</feature>
<keyword evidence="2" id="KW-0808">Transferase</keyword>